<evidence type="ECO:0000313" key="2">
    <source>
        <dbReference type="Proteomes" id="UP000295192"/>
    </source>
</evidence>
<evidence type="ECO:0000313" key="1">
    <source>
        <dbReference type="EMBL" id="TDG38470.1"/>
    </source>
</evidence>
<gene>
    <name evidence="1" type="ORF">AWZ03_015107</name>
</gene>
<name>A0A484ARH3_DRONA</name>
<protein>
    <submittedName>
        <fullName evidence="1">Uncharacterized protein</fullName>
    </submittedName>
</protein>
<accession>A0A484ARH3</accession>
<proteinExistence type="predicted"/>
<reference evidence="1 2" key="1">
    <citation type="journal article" date="2019" name="J. Hered.">
        <title>An Improved Genome Assembly for Drosophila navojoa, the Basal Species in the mojavensis Cluster.</title>
        <authorList>
            <person name="Vanderlinde T."/>
            <person name="Dupim E.G."/>
            <person name="Nazario-Yepiz N.O."/>
            <person name="Carvalho A.B."/>
        </authorList>
    </citation>
    <scope>NUCLEOTIDE SEQUENCE [LARGE SCALE GENOMIC DNA]</scope>
    <source>
        <strain evidence="1">Navoj_Jal97</strain>
        <tissue evidence="1">Whole organism</tissue>
    </source>
</reference>
<dbReference type="EMBL" id="LSRL02003394">
    <property type="protein sequence ID" value="TDG38470.1"/>
    <property type="molecule type" value="Genomic_DNA"/>
</dbReference>
<feature type="non-terminal residue" evidence="1">
    <location>
        <position position="1"/>
    </location>
</feature>
<comment type="caution">
    <text evidence="1">The sequence shown here is derived from an EMBL/GenBank/DDBJ whole genome shotgun (WGS) entry which is preliminary data.</text>
</comment>
<dbReference type="Proteomes" id="UP000295192">
    <property type="component" value="Unassembled WGS sequence"/>
</dbReference>
<sequence length="72" mass="7909">HKIKDLVVERNSHAPARRNRFVAGNWSSSSSPPTTPALGRLSAVRRTLCAGERRRFSTVPGVYCTVILMESG</sequence>
<organism evidence="1 2">
    <name type="scientific">Drosophila navojoa</name>
    <name type="common">Fruit fly</name>
    <dbReference type="NCBI Taxonomy" id="7232"/>
    <lineage>
        <taxon>Eukaryota</taxon>
        <taxon>Metazoa</taxon>
        <taxon>Ecdysozoa</taxon>
        <taxon>Arthropoda</taxon>
        <taxon>Hexapoda</taxon>
        <taxon>Insecta</taxon>
        <taxon>Pterygota</taxon>
        <taxon>Neoptera</taxon>
        <taxon>Endopterygota</taxon>
        <taxon>Diptera</taxon>
        <taxon>Brachycera</taxon>
        <taxon>Muscomorpha</taxon>
        <taxon>Ephydroidea</taxon>
        <taxon>Drosophilidae</taxon>
        <taxon>Drosophila</taxon>
    </lineage>
</organism>
<dbReference type="AlphaFoldDB" id="A0A484ARH3"/>
<keyword evidence="2" id="KW-1185">Reference proteome</keyword>